<gene>
    <name evidence="2" type="ORF">PAXINDRAFT_60212</name>
</gene>
<reference evidence="2 3" key="1">
    <citation type="submission" date="2014-06" db="EMBL/GenBank/DDBJ databases">
        <authorList>
            <consortium name="DOE Joint Genome Institute"/>
            <person name="Kuo A."/>
            <person name="Kohler A."/>
            <person name="Nagy L.G."/>
            <person name="Floudas D."/>
            <person name="Copeland A."/>
            <person name="Barry K.W."/>
            <person name="Cichocki N."/>
            <person name="Veneault-Fourrey C."/>
            <person name="LaButti K."/>
            <person name="Lindquist E.A."/>
            <person name="Lipzen A."/>
            <person name="Lundell T."/>
            <person name="Morin E."/>
            <person name="Murat C."/>
            <person name="Sun H."/>
            <person name="Tunlid A."/>
            <person name="Henrissat B."/>
            <person name="Grigoriev I.V."/>
            <person name="Hibbett D.S."/>
            <person name="Martin F."/>
            <person name="Nordberg H.P."/>
            <person name="Cantor M.N."/>
            <person name="Hua S.X."/>
        </authorList>
    </citation>
    <scope>NUCLEOTIDE SEQUENCE [LARGE SCALE GENOMIC DNA]</scope>
    <source>
        <strain evidence="2 3">ATCC 200175</strain>
    </source>
</reference>
<feature type="non-terminal residue" evidence="2">
    <location>
        <position position="134"/>
    </location>
</feature>
<dbReference type="Pfam" id="PF12776">
    <property type="entry name" value="Myb_DNA-bind_3"/>
    <property type="match status" value="1"/>
</dbReference>
<proteinExistence type="predicted"/>
<dbReference type="HOGENOM" id="CLU_082499_2_2_1"/>
<accession>A0A0C9T9V9</accession>
<dbReference type="EMBL" id="KN821325">
    <property type="protein sequence ID" value="KIJ05012.1"/>
    <property type="molecule type" value="Genomic_DNA"/>
</dbReference>
<evidence type="ECO:0000259" key="1">
    <source>
        <dbReference type="Pfam" id="PF12776"/>
    </source>
</evidence>
<organism evidence="2 3">
    <name type="scientific">Paxillus involutus ATCC 200175</name>
    <dbReference type="NCBI Taxonomy" id="664439"/>
    <lineage>
        <taxon>Eukaryota</taxon>
        <taxon>Fungi</taxon>
        <taxon>Dikarya</taxon>
        <taxon>Basidiomycota</taxon>
        <taxon>Agaricomycotina</taxon>
        <taxon>Agaricomycetes</taxon>
        <taxon>Agaricomycetidae</taxon>
        <taxon>Boletales</taxon>
        <taxon>Paxilineae</taxon>
        <taxon>Paxillaceae</taxon>
        <taxon>Paxillus</taxon>
    </lineage>
</organism>
<evidence type="ECO:0000313" key="3">
    <source>
        <dbReference type="Proteomes" id="UP000053647"/>
    </source>
</evidence>
<name>A0A0C9T9V9_PAXIN</name>
<feature type="non-terminal residue" evidence="2">
    <location>
        <position position="1"/>
    </location>
</feature>
<sequence>PATSWSDTDVTGLLDLAIKEKAQAGDGTNFKPQFWTNAAAALSDPSKGIIKTSKQCKEKWSRVRKTYTIVHKLCNASGLTYSLEHGANIGPQDEAVWDEYIKQNPGAKMFKRKGWCFYDKMKVLMPSKGKGSNV</sequence>
<dbReference type="PANTHER" id="PTHR46929">
    <property type="entry name" value="EXPRESSED PROTEIN"/>
    <property type="match status" value="1"/>
</dbReference>
<dbReference type="AlphaFoldDB" id="A0A0C9T9V9"/>
<reference evidence="3" key="2">
    <citation type="submission" date="2015-01" db="EMBL/GenBank/DDBJ databases">
        <title>Evolutionary Origins and Diversification of the Mycorrhizal Mutualists.</title>
        <authorList>
            <consortium name="DOE Joint Genome Institute"/>
            <consortium name="Mycorrhizal Genomics Consortium"/>
            <person name="Kohler A."/>
            <person name="Kuo A."/>
            <person name="Nagy L.G."/>
            <person name="Floudas D."/>
            <person name="Copeland A."/>
            <person name="Barry K.W."/>
            <person name="Cichocki N."/>
            <person name="Veneault-Fourrey C."/>
            <person name="LaButti K."/>
            <person name="Lindquist E.A."/>
            <person name="Lipzen A."/>
            <person name="Lundell T."/>
            <person name="Morin E."/>
            <person name="Murat C."/>
            <person name="Riley R."/>
            <person name="Ohm R."/>
            <person name="Sun H."/>
            <person name="Tunlid A."/>
            <person name="Henrissat B."/>
            <person name="Grigoriev I.V."/>
            <person name="Hibbett D.S."/>
            <person name="Martin F."/>
        </authorList>
    </citation>
    <scope>NUCLEOTIDE SEQUENCE [LARGE SCALE GENOMIC DNA]</scope>
    <source>
        <strain evidence="3">ATCC 200175</strain>
    </source>
</reference>
<dbReference type="PANTHER" id="PTHR46929:SF3">
    <property type="entry name" value="MYB_SANT-LIKE DOMAIN-CONTAINING PROTEIN"/>
    <property type="match status" value="1"/>
</dbReference>
<dbReference type="Proteomes" id="UP000053647">
    <property type="component" value="Unassembled WGS sequence"/>
</dbReference>
<dbReference type="OrthoDB" id="2689355at2759"/>
<feature type="domain" description="Myb/SANT-like" evidence="1">
    <location>
        <begin position="4"/>
        <end position="100"/>
    </location>
</feature>
<keyword evidence="3" id="KW-1185">Reference proteome</keyword>
<evidence type="ECO:0000313" key="2">
    <source>
        <dbReference type="EMBL" id="KIJ05012.1"/>
    </source>
</evidence>
<dbReference type="InterPro" id="IPR024752">
    <property type="entry name" value="Myb/SANT-like_dom"/>
</dbReference>
<dbReference type="Gene3D" id="1.10.10.60">
    <property type="entry name" value="Homeodomain-like"/>
    <property type="match status" value="1"/>
</dbReference>
<protein>
    <recommendedName>
        <fullName evidence="1">Myb/SANT-like domain-containing protein</fullName>
    </recommendedName>
</protein>